<reference evidence="1" key="2">
    <citation type="submission" date="2015-04" db="UniProtKB">
        <authorList>
            <consortium name="EnsemblPlants"/>
        </authorList>
    </citation>
    <scope>IDENTIFICATION</scope>
</reference>
<evidence type="ECO:0000313" key="2">
    <source>
        <dbReference type="Proteomes" id="UP000026961"/>
    </source>
</evidence>
<dbReference type="HOGENOM" id="CLU_494671_0_0_1"/>
<dbReference type="EnsemblPlants" id="OGLUM01G24030.2">
    <property type="protein sequence ID" value="OGLUM01G24030.2"/>
    <property type="gene ID" value="OGLUM01G24030"/>
</dbReference>
<evidence type="ECO:0000313" key="1">
    <source>
        <dbReference type="EnsemblPlants" id="OGLUM01G24030.2"/>
    </source>
</evidence>
<sequence>MMGAPKVVPTSKDPKLCLGDHHCCSWPRAHLLQPWPPPTEAKWFRLIVGKQSSLVNPLKIICVLLVPLVWDPSDGRVYLHKILTLMDDWLPPYYFHWRYILWRNELIFNVGVKDELSFLVNLIAATSKEVFYVVGEPEYLLLGLSIAEMETKDSCYLSWSYLFLARELVVKLNSTRQGGSEIISFKENHVDKLNLIGMPLNVLGHPRGQILLDKLLEMAKINDYLKPYAWKFQGEENLDDIYSDALKKIPDLALHSSGAQGLILDNTSYCLLPTNANVIQGEECMYSQQNTDNYGIKYGNQLPFLLNQVAETHLVDQIIERHTYSLQYTKLIATVAWQVLTELSIHPQFLSSGPRLVHASEEVHEVILVVEWNTFSVVLSRFSMAGLLESNPGRDNHMVVMTGIYAWLIMLCKAWLSDAPTHIGMVAVLEHQVLQEELQTSLDPGGFLHRLRDKPNFKKRGLLGSRLGYTWAARQPVAKKPKQAQAETIQGQQQLTGEEGNRTELAIGGFGHSGGGDQVWAGTLSISLPHCSFLPATTPFLSPSIEPSRSL</sequence>
<proteinExistence type="predicted"/>
<dbReference type="STRING" id="40148.A0A0D9YAU5"/>
<organism evidence="1">
    <name type="scientific">Oryza glumipatula</name>
    <dbReference type="NCBI Taxonomy" id="40148"/>
    <lineage>
        <taxon>Eukaryota</taxon>
        <taxon>Viridiplantae</taxon>
        <taxon>Streptophyta</taxon>
        <taxon>Embryophyta</taxon>
        <taxon>Tracheophyta</taxon>
        <taxon>Spermatophyta</taxon>
        <taxon>Magnoliopsida</taxon>
        <taxon>Liliopsida</taxon>
        <taxon>Poales</taxon>
        <taxon>Poaceae</taxon>
        <taxon>BOP clade</taxon>
        <taxon>Oryzoideae</taxon>
        <taxon>Oryzeae</taxon>
        <taxon>Oryzinae</taxon>
        <taxon>Oryza</taxon>
    </lineage>
</organism>
<dbReference type="Proteomes" id="UP000026961">
    <property type="component" value="Chromosome 1"/>
</dbReference>
<reference evidence="1" key="3">
    <citation type="submission" date="2018-05" db="EMBL/GenBank/DDBJ databases">
        <title>OgluRS3 (Oryza glumaepatula Reference Sequence Version 3).</title>
        <authorList>
            <person name="Zhang J."/>
            <person name="Kudrna D."/>
            <person name="Lee S."/>
            <person name="Talag J."/>
            <person name="Welchert J."/>
            <person name="Wing R.A."/>
        </authorList>
    </citation>
    <scope>NUCLEOTIDE SEQUENCE [LARGE SCALE GENOMIC DNA]</scope>
</reference>
<accession>A0A0D9YAU5</accession>
<dbReference type="Gramene" id="OGLUM01G24030.2">
    <property type="protein sequence ID" value="OGLUM01G24030.2"/>
    <property type="gene ID" value="OGLUM01G24030"/>
</dbReference>
<protein>
    <submittedName>
        <fullName evidence="1">Uncharacterized protein</fullName>
    </submittedName>
</protein>
<reference evidence="1" key="1">
    <citation type="submission" date="2013-08" db="EMBL/GenBank/DDBJ databases">
        <title>Oryza genome evolution.</title>
        <authorList>
            <person name="Wing R.A."/>
            <person name="Panaud O."/>
            <person name="Oliveira A.C."/>
        </authorList>
    </citation>
    <scope>NUCLEOTIDE SEQUENCE</scope>
</reference>
<name>A0A0D9YAU5_9ORYZ</name>
<keyword evidence="2" id="KW-1185">Reference proteome</keyword>
<dbReference type="AlphaFoldDB" id="A0A0D9YAU5"/>